<dbReference type="AlphaFoldDB" id="A0A2M7REH4"/>
<name>A0A2M7REH4_9BACT</name>
<sequence length="269" mass="30473">MKVIEVQFNSWDKIYYFQYPAKADANKVNVGVFLVVKTILGLEVGKVVGIKEITDQEVKGLGEISDYIRIANDDDLSQLKKNNADNDKRLELCRQYVKKNDLQMKLVDCHTSFDGSRMVFAFIADGRIDFRNLVKDLTRKFKKSIRLQQLGVRDEAKATGDCGSCGRGLCCSQHLRELGNVLTEFAKDQQIAHRGSERLSGACGRLRCCLAYEEEHYKESLKKFPEMGSKVKTKDGEGYVININVLSSTYDVRVNDPKKGTIIVKEEIK</sequence>
<dbReference type="PROSITE" id="PS51411">
    <property type="entry name" value="PSP1_C"/>
    <property type="match status" value="1"/>
</dbReference>
<dbReference type="InterPro" id="IPR047767">
    <property type="entry name" value="PSP1-like"/>
</dbReference>
<dbReference type="Pfam" id="PF04468">
    <property type="entry name" value="PSP1"/>
    <property type="match status" value="1"/>
</dbReference>
<dbReference type="Proteomes" id="UP000228689">
    <property type="component" value="Unassembled WGS sequence"/>
</dbReference>
<dbReference type="InterPro" id="IPR007557">
    <property type="entry name" value="PSP1_C"/>
</dbReference>
<dbReference type="EMBL" id="PFMC01000052">
    <property type="protein sequence ID" value="PIY94912.1"/>
    <property type="molecule type" value="Genomic_DNA"/>
</dbReference>
<dbReference type="GO" id="GO:0005737">
    <property type="term" value="C:cytoplasm"/>
    <property type="evidence" value="ECO:0007669"/>
    <property type="project" value="TreeGrafter"/>
</dbReference>
<evidence type="ECO:0000259" key="1">
    <source>
        <dbReference type="PROSITE" id="PS51411"/>
    </source>
</evidence>
<dbReference type="PANTHER" id="PTHR43830:SF3">
    <property type="entry name" value="PROTEIN PSP1"/>
    <property type="match status" value="1"/>
</dbReference>
<evidence type="ECO:0000313" key="2">
    <source>
        <dbReference type="EMBL" id="PIY94912.1"/>
    </source>
</evidence>
<reference evidence="3" key="1">
    <citation type="submission" date="2017-09" db="EMBL/GenBank/DDBJ databases">
        <title>Depth-based differentiation of microbial function through sediment-hosted aquifers and enrichment of novel symbionts in the deep terrestrial subsurface.</title>
        <authorList>
            <person name="Probst A.J."/>
            <person name="Ladd B."/>
            <person name="Jarett J.K."/>
            <person name="Geller-Mcgrath D.E."/>
            <person name="Sieber C.M.K."/>
            <person name="Emerson J.B."/>
            <person name="Anantharaman K."/>
            <person name="Thomas B.C."/>
            <person name="Malmstrom R."/>
            <person name="Stieglmeier M."/>
            <person name="Klingl A."/>
            <person name="Woyke T."/>
            <person name="Ryan C.M."/>
            <person name="Banfield J.F."/>
        </authorList>
    </citation>
    <scope>NUCLEOTIDE SEQUENCE [LARGE SCALE GENOMIC DNA]</scope>
</reference>
<proteinExistence type="predicted"/>
<evidence type="ECO:0000313" key="3">
    <source>
        <dbReference type="Proteomes" id="UP000228689"/>
    </source>
</evidence>
<comment type="caution">
    <text evidence="2">The sequence shown here is derived from an EMBL/GenBank/DDBJ whole genome shotgun (WGS) entry which is preliminary data.</text>
</comment>
<feature type="domain" description="PSP1 C-terminal" evidence="1">
    <location>
        <begin position="65"/>
        <end position="150"/>
    </location>
</feature>
<gene>
    <name evidence="2" type="ORF">COY67_01770</name>
</gene>
<dbReference type="PANTHER" id="PTHR43830">
    <property type="entry name" value="PROTEIN PSP1"/>
    <property type="match status" value="1"/>
</dbReference>
<dbReference type="NCBIfam" id="NF041131">
    <property type="entry name" value="RicT_YaaT_fam"/>
    <property type="match status" value="1"/>
</dbReference>
<organism evidence="2 3">
    <name type="scientific">Candidatus Komeilibacteria bacterium CG_4_10_14_0_8_um_filter_37_78</name>
    <dbReference type="NCBI Taxonomy" id="1974471"/>
    <lineage>
        <taxon>Bacteria</taxon>
        <taxon>Candidatus Komeiliibacteriota</taxon>
    </lineage>
</organism>
<accession>A0A2M7REH4</accession>
<protein>
    <submittedName>
        <fullName evidence="2">Stage 0 sporulation protein</fullName>
    </submittedName>
</protein>